<keyword evidence="5" id="KW-0479">Metal-binding</keyword>
<dbReference type="Pfam" id="PF00071">
    <property type="entry name" value="Ras"/>
    <property type="match status" value="1"/>
</dbReference>
<evidence type="ECO:0000313" key="13">
    <source>
        <dbReference type="EMBL" id="KAF8677600.1"/>
    </source>
</evidence>
<evidence type="ECO:0000256" key="4">
    <source>
        <dbReference type="ARBA" id="ARBA00022485"/>
    </source>
</evidence>
<dbReference type="Gene3D" id="3.40.50.300">
    <property type="entry name" value="P-loop containing nucleotide triphosphate hydrolases"/>
    <property type="match status" value="1"/>
</dbReference>
<evidence type="ECO:0000256" key="3">
    <source>
        <dbReference type="ARBA" id="ARBA00022432"/>
    </source>
</evidence>
<name>A0A8H7H6C5_9AGAM</name>
<evidence type="ECO:0000256" key="6">
    <source>
        <dbReference type="ARBA" id="ARBA00023004"/>
    </source>
</evidence>
<dbReference type="InterPro" id="IPR005130">
    <property type="entry name" value="Ser_deHydtase-like_asu"/>
</dbReference>
<dbReference type="SMART" id="SM00175">
    <property type="entry name" value="RAB"/>
    <property type="match status" value="1"/>
</dbReference>
<gene>
    <name evidence="13" type="ORF">RHS04_05766</name>
</gene>
<feature type="compositionally biased region" description="Polar residues" evidence="9">
    <location>
        <begin position="582"/>
        <end position="597"/>
    </location>
</feature>
<dbReference type="AlphaFoldDB" id="A0A8H7H6C5"/>
<evidence type="ECO:0000313" key="14">
    <source>
        <dbReference type="Proteomes" id="UP000650582"/>
    </source>
</evidence>
<evidence type="ECO:0000256" key="8">
    <source>
        <dbReference type="ARBA" id="ARBA00023239"/>
    </source>
</evidence>
<feature type="region of interest" description="Disordered" evidence="9">
    <location>
        <begin position="582"/>
        <end position="602"/>
    </location>
</feature>
<dbReference type="Pfam" id="PF03313">
    <property type="entry name" value="SDH_alpha"/>
    <property type="match status" value="2"/>
</dbReference>
<evidence type="ECO:0000256" key="7">
    <source>
        <dbReference type="ARBA" id="ARBA00023014"/>
    </source>
</evidence>
<keyword evidence="10" id="KW-0732">Signal</keyword>
<dbReference type="FunFam" id="3.30.1330.90:FF:000001">
    <property type="entry name" value="L-serine ammonia-lyase 1"/>
    <property type="match status" value="1"/>
</dbReference>
<protein>
    <submittedName>
        <fullName evidence="13">L-serine ammonia-lyase</fullName>
    </submittedName>
</protein>
<accession>A0A8H7H6C5</accession>
<dbReference type="InterPro" id="IPR027417">
    <property type="entry name" value="P-loop_NTPase"/>
</dbReference>
<evidence type="ECO:0000259" key="12">
    <source>
        <dbReference type="Pfam" id="PF03315"/>
    </source>
</evidence>
<keyword evidence="6" id="KW-0408">Iron</keyword>
<evidence type="ECO:0000256" key="10">
    <source>
        <dbReference type="SAM" id="SignalP"/>
    </source>
</evidence>
<comment type="pathway">
    <text evidence="2">Carbohydrate biosynthesis; gluconeogenesis.</text>
</comment>
<dbReference type="EMBL" id="JACYCC010000040">
    <property type="protein sequence ID" value="KAF8677600.1"/>
    <property type="molecule type" value="Genomic_DNA"/>
</dbReference>
<dbReference type="SMART" id="SM00174">
    <property type="entry name" value="RHO"/>
    <property type="match status" value="1"/>
</dbReference>
<dbReference type="GO" id="GO:0046872">
    <property type="term" value="F:metal ion binding"/>
    <property type="evidence" value="ECO:0007669"/>
    <property type="project" value="UniProtKB-KW"/>
</dbReference>
<evidence type="ECO:0000256" key="2">
    <source>
        <dbReference type="ARBA" id="ARBA00004742"/>
    </source>
</evidence>
<dbReference type="Proteomes" id="UP000650582">
    <property type="component" value="Unassembled WGS sequence"/>
</dbReference>
<dbReference type="NCBIfam" id="TIGR00231">
    <property type="entry name" value="small_GTP"/>
    <property type="match status" value="1"/>
</dbReference>
<dbReference type="GO" id="GO:0051539">
    <property type="term" value="F:4 iron, 4 sulfur cluster binding"/>
    <property type="evidence" value="ECO:0007669"/>
    <property type="project" value="UniProtKB-KW"/>
</dbReference>
<dbReference type="SMART" id="SM00173">
    <property type="entry name" value="RAS"/>
    <property type="match status" value="1"/>
</dbReference>
<feature type="domain" description="Serine dehydratase-like alpha subunit" evidence="11">
    <location>
        <begin position="892"/>
        <end position="1019"/>
    </location>
</feature>
<dbReference type="PRINTS" id="PR00449">
    <property type="entry name" value="RASTRNSFRMNG"/>
</dbReference>
<dbReference type="PANTHER" id="PTHR30182:SF1">
    <property type="entry name" value="L-SERINE DEHYDRATASE 1"/>
    <property type="match status" value="1"/>
</dbReference>
<dbReference type="PROSITE" id="PS51420">
    <property type="entry name" value="RHO"/>
    <property type="match status" value="1"/>
</dbReference>
<dbReference type="Gene3D" id="3.30.1330.90">
    <property type="entry name" value="D-3-phosphoglycerate dehydrogenase, domain 3"/>
    <property type="match status" value="1"/>
</dbReference>
<evidence type="ECO:0000256" key="1">
    <source>
        <dbReference type="ARBA" id="ARBA00001966"/>
    </source>
</evidence>
<dbReference type="InterPro" id="IPR001806">
    <property type="entry name" value="Small_GTPase"/>
</dbReference>
<dbReference type="InterPro" id="IPR005225">
    <property type="entry name" value="Small_GTP-bd"/>
</dbReference>
<dbReference type="GO" id="GO:0006094">
    <property type="term" value="P:gluconeogenesis"/>
    <property type="evidence" value="ECO:0007669"/>
    <property type="project" value="UniProtKB-KW"/>
</dbReference>
<evidence type="ECO:0000256" key="5">
    <source>
        <dbReference type="ARBA" id="ARBA00022723"/>
    </source>
</evidence>
<feature type="chain" id="PRO_5034394884" evidence="10">
    <location>
        <begin position="20"/>
        <end position="1229"/>
    </location>
</feature>
<dbReference type="SUPFAM" id="SSF143548">
    <property type="entry name" value="Serine metabolism enzymes domain"/>
    <property type="match status" value="1"/>
</dbReference>
<dbReference type="Pfam" id="PF03315">
    <property type="entry name" value="SDH_beta"/>
    <property type="match status" value="1"/>
</dbReference>
<dbReference type="GO" id="GO:0005525">
    <property type="term" value="F:GTP binding"/>
    <property type="evidence" value="ECO:0007669"/>
    <property type="project" value="InterPro"/>
</dbReference>
<sequence length="1229" mass="133494">MVSSFFIYALLASVSFVSSRPLSRTRSAPAAKRQAQIFALKDYADFQISTGVAGDALARAEAVFKTPLDGVDLASVSDEDLDNLNTMRGAASKFESTDFNPAIKAATGEEADALQRGKIANKVLKNLGSVMIASIKEAKAKAAGEDPSEFTAKITEETTKMNKNAATDKADAGKALATPLKTGVQRIRSAKSRRMANKRDSVKRQVLMPLRDYKDFQISTGTAGDALARAEAIFKTPFDDIDLATVSDEDLKNLNTMRGAASKFETTDFNPAIKAATGEEAAALQRGKIANKVLKNLGSVMVASVKEAKAKAAGEDASKFTATIEEETKKMNKNAETDKADAGKALATGPVLSVFLSSTISIPILPDFNILFFFDVDSSTPDQKSPLDIDTEPTESRKEHAVISTFDLFSVGVGPSSSHTVGPMRAARIFIVDLQNLGLLDKVRIHPYDLNLYGSLAATGKGHMTPQALLMGFEGSDPETIDTGTINSRYDGILQNKSLNLGGVRRIKYDMNRDMLWRWDQVLKTHPNGMRFSVFGEEGELLATNEYFSVGGGFVVNEKTKVDENLFYKGVHKHKVEPARLSQTHGQDLPSTIDTPGSSITSEELLSSSQSQPPYLFHNGASLLEMSRKHNKTIAQLVYDNELHYLTPVEIRKKILKIWATMDECIRNGVSSVETELPGRLRLRRRAPMLYKRLMRGFYPGLSAGINGPAIGGPSISPVLASPIVETGGFGEDIIDSANRPSHPNRFDFNDGEANEPDDSGVFGKAATRRPARVVGSFHHAILPMPTRKAVFPAMDFLSCYAIAVNEVNAAGGRIVTSPTNGASGVIPAVLKYIVEFISEDPEKDIATFLLTAGAIGMLFKRGSTISAAEGMFHTSKPQNLVNSLSTRLFSGGCQAEVGVACSMAAAGFAACMGASPEVITQAAEIGIEHNLGLTCDPIDGLVQVPCIERNSLGAVKAVTAAQLALASDGVRQEFRLIKFMSNTGNVSDQVHSVTLDEAIEAMRLTAQDMSVKYKETSLSQFAMPLCGSSSASVGGFAKKPIQRKIVVCGDGGCGKTSLLNVFTRGFFTQVYEPTVFENYVQDVKVDDQLVELSLWDTAGQEDFDRLRSLSYADTHLIMLCFSVDNPISLENVESKWIEEVLEHCPGVKIVLVGMIRWSEIVSRGLDHVQLSMKRDLQLLDEYERVDTSNVHPNTTEVLQRYSTKVREYRSMPDQKHTTQVRVQARAVL</sequence>
<dbReference type="InterPro" id="IPR005131">
    <property type="entry name" value="Ser_deHydtase_bsu"/>
</dbReference>
<keyword evidence="4" id="KW-0004">4Fe-4S</keyword>
<dbReference type="SUPFAM" id="SSF52540">
    <property type="entry name" value="P-loop containing nucleoside triphosphate hydrolases"/>
    <property type="match status" value="1"/>
</dbReference>
<proteinExistence type="predicted"/>
<keyword evidence="7" id="KW-0411">Iron-sulfur</keyword>
<comment type="caution">
    <text evidence="13">The sequence shown here is derived from an EMBL/GenBank/DDBJ whole genome shotgun (WGS) entry which is preliminary data.</text>
</comment>
<dbReference type="PANTHER" id="PTHR30182">
    <property type="entry name" value="L-SERINE DEHYDRATASE"/>
    <property type="match status" value="1"/>
</dbReference>
<organism evidence="13 14">
    <name type="scientific">Rhizoctonia solani</name>
    <dbReference type="NCBI Taxonomy" id="456999"/>
    <lineage>
        <taxon>Eukaryota</taxon>
        <taxon>Fungi</taxon>
        <taxon>Dikarya</taxon>
        <taxon>Basidiomycota</taxon>
        <taxon>Agaricomycotina</taxon>
        <taxon>Agaricomycetes</taxon>
        <taxon>Cantharellales</taxon>
        <taxon>Ceratobasidiaceae</taxon>
        <taxon>Rhizoctonia</taxon>
    </lineage>
</organism>
<evidence type="ECO:0000256" key="9">
    <source>
        <dbReference type="SAM" id="MobiDB-lite"/>
    </source>
</evidence>
<dbReference type="InterPro" id="IPR029009">
    <property type="entry name" value="ASB_dom_sf"/>
</dbReference>
<feature type="domain" description="Serine dehydratase-like alpha subunit" evidence="11">
    <location>
        <begin position="629"/>
        <end position="871"/>
    </location>
</feature>
<keyword evidence="3" id="KW-0312">Gluconeogenesis</keyword>
<dbReference type="GO" id="GO:0003924">
    <property type="term" value="F:GTPase activity"/>
    <property type="evidence" value="ECO:0007669"/>
    <property type="project" value="InterPro"/>
</dbReference>
<feature type="signal peptide" evidence="10">
    <location>
        <begin position="1"/>
        <end position="19"/>
    </location>
</feature>
<dbReference type="PROSITE" id="PS51421">
    <property type="entry name" value="RAS"/>
    <property type="match status" value="1"/>
</dbReference>
<dbReference type="PROSITE" id="PS51419">
    <property type="entry name" value="RAB"/>
    <property type="match status" value="1"/>
</dbReference>
<reference evidence="13" key="1">
    <citation type="submission" date="2020-09" db="EMBL/GenBank/DDBJ databases">
        <title>Comparative genome analyses of four rice-infecting Rhizoctonia solani isolates reveal extensive enrichment of homogalacturonan modification genes.</title>
        <authorList>
            <person name="Lee D.-Y."/>
            <person name="Jeon J."/>
            <person name="Kim K.-T."/>
            <person name="Cheong K."/>
            <person name="Song H."/>
            <person name="Choi G."/>
            <person name="Ko J."/>
            <person name="Opiyo S.O."/>
            <person name="Zuo S."/>
            <person name="Madhav S."/>
            <person name="Lee Y.-H."/>
            <person name="Wang G.-L."/>
        </authorList>
    </citation>
    <scope>NUCLEOTIDE SEQUENCE</scope>
    <source>
        <strain evidence="13">AG1-IA YN-7</strain>
    </source>
</reference>
<feature type="domain" description="Serine dehydratase beta chain" evidence="12">
    <location>
        <begin position="404"/>
        <end position="559"/>
    </location>
</feature>
<evidence type="ECO:0000259" key="11">
    <source>
        <dbReference type="Pfam" id="PF03313"/>
    </source>
</evidence>
<dbReference type="InterPro" id="IPR051318">
    <property type="entry name" value="Fe-S_L-Ser"/>
</dbReference>
<keyword evidence="8 13" id="KW-0456">Lyase</keyword>
<dbReference type="GO" id="GO:0003941">
    <property type="term" value="F:L-serine ammonia-lyase activity"/>
    <property type="evidence" value="ECO:0007669"/>
    <property type="project" value="InterPro"/>
</dbReference>
<comment type="cofactor">
    <cofactor evidence="1">
        <name>[4Fe-4S] cluster</name>
        <dbReference type="ChEBI" id="CHEBI:49883"/>
    </cofactor>
</comment>